<dbReference type="CDD" id="cd20543">
    <property type="entry name" value="CYCLIN_AtCycD-like_rpt1"/>
    <property type="match status" value="1"/>
</dbReference>
<comment type="similarity">
    <text evidence="1">Belongs to the cyclin family. Cyclin D subfamily.</text>
</comment>
<keyword evidence="3 5" id="KW-0195">Cyclin</keyword>
<feature type="domain" description="Cyclin C-terminal" evidence="7">
    <location>
        <begin position="172"/>
        <end position="281"/>
    </location>
</feature>
<evidence type="ECO:0000256" key="2">
    <source>
        <dbReference type="ARBA" id="ARBA00022618"/>
    </source>
</evidence>
<dbReference type="AlphaFoldDB" id="A0AAP0NFQ1"/>
<gene>
    <name evidence="8" type="ORF">L1049_026951</name>
</gene>
<dbReference type="InterPro" id="IPR036915">
    <property type="entry name" value="Cyclin-like_sf"/>
</dbReference>
<organism evidence="8 9">
    <name type="scientific">Liquidambar formosana</name>
    <name type="common">Formosan gum</name>
    <dbReference type="NCBI Taxonomy" id="63359"/>
    <lineage>
        <taxon>Eukaryota</taxon>
        <taxon>Viridiplantae</taxon>
        <taxon>Streptophyta</taxon>
        <taxon>Embryophyta</taxon>
        <taxon>Tracheophyta</taxon>
        <taxon>Spermatophyta</taxon>
        <taxon>Magnoliopsida</taxon>
        <taxon>eudicotyledons</taxon>
        <taxon>Gunneridae</taxon>
        <taxon>Pentapetalae</taxon>
        <taxon>Saxifragales</taxon>
        <taxon>Altingiaceae</taxon>
        <taxon>Liquidambar</taxon>
    </lineage>
</organism>
<protein>
    <recommendedName>
        <fullName evidence="10">B-like cyclin</fullName>
    </recommendedName>
</protein>
<dbReference type="SUPFAM" id="SSF47954">
    <property type="entry name" value="Cyclin-like"/>
    <property type="match status" value="2"/>
</dbReference>
<dbReference type="SMART" id="SM01332">
    <property type="entry name" value="Cyclin_C"/>
    <property type="match status" value="1"/>
</dbReference>
<evidence type="ECO:0000256" key="3">
    <source>
        <dbReference type="ARBA" id="ARBA00023127"/>
    </source>
</evidence>
<dbReference type="SMART" id="SM00385">
    <property type="entry name" value="CYCLIN"/>
    <property type="match status" value="1"/>
</dbReference>
<dbReference type="Proteomes" id="UP001415857">
    <property type="component" value="Unassembled WGS sequence"/>
</dbReference>
<dbReference type="PANTHER" id="PTHR10177">
    <property type="entry name" value="CYCLINS"/>
    <property type="match status" value="1"/>
</dbReference>
<keyword evidence="9" id="KW-1185">Reference proteome</keyword>
<dbReference type="InterPro" id="IPR006671">
    <property type="entry name" value="Cyclin_N"/>
</dbReference>
<dbReference type="FunFam" id="1.10.472.10:FF:000069">
    <property type="entry name" value="Cyclin-D5-1"/>
    <property type="match status" value="1"/>
</dbReference>
<accession>A0AAP0NFQ1</accession>
<dbReference type="GO" id="GO:0051301">
    <property type="term" value="P:cell division"/>
    <property type="evidence" value="ECO:0007669"/>
    <property type="project" value="UniProtKB-KW"/>
</dbReference>
<reference evidence="8 9" key="1">
    <citation type="journal article" date="2024" name="Plant J.">
        <title>Genome sequences and population genomics reveal climatic adaptation and genomic divergence between two closely related sweetgum species.</title>
        <authorList>
            <person name="Xu W.Q."/>
            <person name="Ren C.Q."/>
            <person name="Zhang X.Y."/>
            <person name="Comes H.P."/>
            <person name="Liu X.H."/>
            <person name="Li Y.G."/>
            <person name="Kettle C.J."/>
            <person name="Jalonen R."/>
            <person name="Gaisberger H."/>
            <person name="Ma Y.Z."/>
            <person name="Qiu Y.X."/>
        </authorList>
    </citation>
    <scope>NUCLEOTIDE SEQUENCE [LARGE SCALE GENOMIC DNA]</scope>
    <source>
        <strain evidence="8">Hangzhou</strain>
    </source>
</reference>
<feature type="domain" description="Cyclin-like" evidence="6">
    <location>
        <begin position="77"/>
        <end position="163"/>
    </location>
</feature>
<evidence type="ECO:0000256" key="5">
    <source>
        <dbReference type="RuleBase" id="RU000383"/>
    </source>
</evidence>
<sequence>MEEHSHSSLSLPSLLCQESETCLDEETFININKYCVSQDYVEMLLHREISFGYKRQEEEESLEIGNWVKCARLKAITWTLETRTVLGFRFQTAYLSMTYFDRFLSRRTINSEKTWAFRLLSVACLSLAAKMEECKVPALSEFRVEEFNFESKVIQRMELLVLNTLEWRMCSITPAAFIHYFITKFIKERPPNNVVSRTVDIILAIMKDINLMDHRPSIIAAAATLVALDQRLTRNELECKMNAISSCRFLEIEDLYSCYSLMQELDIVKLQIPSPDLSPTHLGRNDVIENSSITCAVSTKRKRLTFSGCDQNCGMPDEKRLR</sequence>
<dbReference type="InterPro" id="IPR004367">
    <property type="entry name" value="Cyclin_C-dom"/>
</dbReference>
<dbReference type="Pfam" id="PF00134">
    <property type="entry name" value="Cyclin_N"/>
    <property type="match status" value="1"/>
</dbReference>
<dbReference type="FunFam" id="1.10.472.10:FF:000219">
    <property type="entry name" value="Cyclin-D5-1"/>
    <property type="match status" value="1"/>
</dbReference>
<dbReference type="EMBL" id="JBBPBK010000014">
    <property type="protein sequence ID" value="KAK9271361.1"/>
    <property type="molecule type" value="Genomic_DNA"/>
</dbReference>
<evidence type="ECO:0000256" key="4">
    <source>
        <dbReference type="ARBA" id="ARBA00023306"/>
    </source>
</evidence>
<dbReference type="CDD" id="cd20544">
    <property type="entry name" value="CYCLIN_AtCycD-like_rpt2"/>
    <property type="match status" value="1"/>
</dbReference>
<dbReference type="InterPro" id="IPR039361">
    <property type="entry name" value="Cyclin"/>
</dbReference>
<dbReference type="Pfam" id="PF02984">
    <property type="entry name" value="Cyclin_C"/>
    <property type="match status" value="1"/>
</dbReference>
<comment type="caution">
    <text evidence="8">The sequence shown here is derived from an EMBL/GenBank/DDBJ whole genome shotgun (WGS) entry which is preliminary data.</text>
</comment>
<proteinExistence type="inferred from homology"/>
<evidence type="ECO:0008006" key="10">
    <source>
        <dbReference type="Google" id="ProtNLM"/>
    </source>
</evidence>
<dbReference type="InterPro" id="IPR013763">
    <property type="entry name" value="Cyclin-like_dom"/>
</dbReference>
<keyword evidence="2" id="KW-0132">Cell division</keyword>
<dbReference type="Gene3D" id="1.10.472.10">
    <property type="entry name" value="Cyclin-like"/>
    <property type="match status" value="2"/>
</dbReference>
<evidence type="ECO:0000259" key="7">
    <source>
        <dbReference type="SMART" id="SM01332"/>
    </source>
</evidence>
<evidence type="ECO:0000259" key="6">
    <source>
        <dbReference type="SMART" id="SM00385"/>
    </source>
</evidence>
<evidence type="ECO:0000313" key="9">
    <source>
        <dbReference type="Proteomes" id="UP001415857"/>
    </source>
</evidence>
<evidence type="ECO:0000313" key="8">
    <source>
        <dbReference type="EMBL" id="KAK9271361.1"/>
    </source>
</evidence>
<name>A0AAP0NFQ1_LIQFO</name>
<keyword evidence="4" id="KW-0131">Cell cycle</keyword>
<evidence type="ECO:0000256" key="1">
    <source>
        <dbReference type="ARBA" id="ARBA00009065"/>
    </source>
</evidence>